<dbReference type="Proteomes" id="UP001310890">
    <property type="component" value="Unassembled WGS sequence"/>
</dbReference>
<protein>
    <submittedName>
        <fullName evidence="1">Uncharacterized protein</fullName>
    </submittedName>
</protein>
<evidence type="ECO:0000313" key="1">
    <source>
        <dbReference type="EMBL" id="KAK5113072.1"/>
    </source>
</evidence>
<sequence length="155" mass="17307">MRIFLTQENLLDLGPMNGGPRRMVASIIGGHIKGSDLEAEILPGGADWPTLDPMTGTVRPDLRFFARTPLNETIYGNYVGIMKMDAASEKFLSWSPKARTTKSEDHYLISKPVFEVSSVRLKWMGRNVFLSHGHLHVGEKGEQAIEYEVYQVVSG</sequence>
<reference evidence="1" key="1">
    <citation type="submission" date="2023-08" db="EMBL/GenBank/DDBJ databases">
        <title>Black Yeasts Isolated from many extreme environments.</title>
        <authorList>
            <person name="Coleine C."/>
            <person name="Stajich J.E."/>
            <person name="Selbmann L."/>
        </authorList>
    </citation>
    <scope>NUCLEOTIDE SEQUENCE</scope>
    <source>
        <strain evidence="1">CCFEE 5401</strain>
    </source>
</reference>
<dbReference type="AlphaFoldDB" id="A0AAN7YRM6"/>
<dbReference type="Gene3D" id="2.40.160.20">
    <property type="match status" value="1"/>
</dbReference>
<accession>A0AAN7YRM6</accession>
<dbReference type="InterPro" id="IPR020915">
    <property type="entry name" value="UPF0311"/>
</dbReference>
<dbReference type="EMBL" id="JAVRRL010000026">
    <property type="protein sequence ID" value="KAK5113072.1"/>
    <property type="molecule type" value="Genomic_DNA"/>
</dbReference>
<dbReference type="Pfam" id="PF11578">
    <property type="entry name" value="DUF3237"/>
    <property type="match status" value="1"/>
</dbReference>
<dbReference type="PANTHER" id="PTHR37315">
    <property type="entry name" value="UPF0311 PROTEIN BLR7842"/>
    <property type="match status" value="1"/>
</dbReference>
<name>A0AAN7YRM6_9PEZI</name>
<evidence type="ECO:0000313" key="2">
    <source>
        <dbReference type="Proteomes" id="UP001310890"/>
    </source>
</evidence>
<gene>
    <name evidence="1" type="ORF">LTR62_003651</name>
</gene>
<comment type="caution">
    <text evidence="1">The sequence shown here is derived from an EMBL/GenBank/DDBJ whole genome shotgun (WGS) entry which is preliminary data.</text>
</comment>
<dbReference type="PANTHER" id="PTHR37315:SF1">
    <property type="entry name" value="UPF0311 PROTEIN BLR7842"/>
    <property type="match status" value="1"/>
</dbReference>
<proteinExistence type="predicted"/>
<organism evidence="1 2">
    <name type="scientific">Meristemomyces frigidus</name>
    <dbReference type="NCBI Taxonomy" id="1508187"/>
    <lineage>
        <taxon>Eukaryota</taxon>
        <taxon>Fungi</taxon>
        <taxon>Dikarya</taxon>
        <taxon>Ascomycota</taxon>
        <taxon>Pezizomycotina</taxon>
        <taxon>Dothideomycetes</taxon>
        <taxon>Dothideomycetidae</taxon>
        <taxon>Mycosphaerellales</taxon>
        <taxon>Teratosphaeriaceae</taxon>
        <taxon>Meristemomyces</taxon>
    </lineage>
</organism>